<dbReference type="Proteomes" id="UP001596298">
    <property type="component" value="Unassembled WGS sequence"/>
</dbReference>
<dbReference type="RefSeq" id="WP_382404214.1">
    <property type="nucleotide sequence ID" value="NZ_JBHSWH010000001.1"/>
</dbReference>
<evidence type="ECO:0000313" key="3">
    <source>
        <dbReference type="Proteomes" id="UP001596298"/>
    </source>
</evidence>
<name>A0ABW2AKS9_9MICO</name>
<dbReference type="EMBL" id="JBHSWH010000001">
    <property type="protein sequence ID" value="MFC6707544.1"/>
    <property type="molecule type" value="Genomic_DNA"/>
</dbReference>
<evidence type="ECO:0000313" key="2">
    <source>
        <dbReference type="EMBL" id="MFC6707544.1"/>
    </source>
</evidence>
<reference evidence="3" key="1">
    <citation type="journal article" date="2019" name="Int. J. Syst. Evol. Microbiol.">
        <title>The Global Catalogue of Microorganisms (GCM) 10K type strain sequencing project: providing services to taxonomists for standard genome sequencing and annotation.</title>
        <authorList>
            <consortium name="The Broad Institute Genomics Platform"/>
            <consortium name="The Broad Institute Genome Sequencing Center for Infectious Disease"/>
            <person name="Wu L."/>
            <person name="Ma J."/>
        </authorList>
    </citation>
    <scope>NUCLEOTIDE SEQUENCE [LARGE SCALE GENOMIC DNA]</scope>
    <source>
        <strain evidence="3">CCUG 58127</strain>
    </source>
</reference>
<dbReference type="InterPro" id="IPR041657">
    <property type="entry name" value="HTH_17"/>
</dbReference>
<gene>
    <name evidence="2" type="ORF">ACFQDH_20435</name>
</gene>
<organism evidence="2 3">
    <name type="scientific">Flexivirga alba</name>
    <dbReference type="NCBI Taxonomy" id="702742"/>
    <lineage>
        <taxon>Bacteria</taxon>
        <taxon>Bacillati</taxon>
        <taxon>Actinomycetota</taxon>
        <taxon>Actinomycetes</taxon>
        <taxon>Micrococcales</taxon>
        <taxon>Dermacoccaceae</taxon>
        <taxon>Flexivirga</taxon>
    </lineage>
</organism>
<feature type="domain" description="Helix-turn-helix" evidence="1">
    <location>
        <begin position="13"/>
        <end position="51"/>
    </location>
</feature>
<dbReference type="Pfam" id="PF12728">
    <property type="entry name" value="HTH_17"/>
    <property type="match status" value="1"/>
</dbReference>
<sequence length="84" mass="8784">MSIPVPLRGRLTVTVPEAAKVLGIGRDNAYRAAADGTLPTLKIGHRLIVPVPKLLEMLGIHASDDPTAQTAPLRLVGRDDPGAA</sequence>
<evidence type="ECO:0000259" key="1">
    <source>
        <dbReference type="Pfam" id="PF12728"/>
    </source>
</evidence>
<protein>
    <submittedName>
        <fullName evidence="2">Helix-turn-helix domain-containing protein</fullName>
    </submittedName>
</protein>
<keyword evidence="3" id="KW-1185">Reference proteome</keyword>
<proteinExistence type="predicted"/>
<comment type="caution">
    <text evidence="2">The sequence shown here is derived from an EMBL/GenBank/DDBJ whole genome shotgun (WGS) entry which is preliminary data.</text>
</comment>
<accession>A0ABW2AKS9</accession>